<keyword evidence="3" id="KW-1133">Transmembrane helix</keyword>
<name>A0A381RQB5_9ZZZZ</name>
<dbReference type="GO" id="GO:0005783">
    <property type="term" value="C:endoplasmic reticulum"/>
    <property type="evidence" value="ECO:0007669"/>
    <property type="project" value="TreeGrafter"/>
</dbReference>
<dbReference type="PROSITE" id="PS51352">
    <property type="entry name" value="THIOREDOXIN_2"/>
    <property type="match status" value="1"/>
</dbReference>
<feature type="transmembrane region" description="Helical" evidence="3">
    <location>
        <begin position="16"/>
        <end position="37"/>
    </location>
</feature>
<evidence type="ECO:0000313" key="5">
    <source>
        <dbReference type="EMBL" id="SUZ91043.1"/>
    </source>
</evidence>
<dbReference type="GO" id="GO:0006457">
    <property type="term" value="P:protein folding"/>
    <property type="evidence" value="ECO:0007669"/>
    <property type="project" value="TreeGrafter"/>
</dbReference>
<keyword evidence="3" id="KW-0472">Membrane</keyword>
<dbReference type="Pfam" id="PF00085">
    <property type="entry name" value="Thioredoxin"/>
    <property type="match status" value="1"/>
</dbReference>
<dbReference type="InterPro" id="IPR017937">
    <property type="entry name" value="Thioredoxin_CS"/>
</dbReference>
<dbReference type="InterPro" id="IPR051063">
    <property type="entry name" value="PDI"/>
</dbReference>
<dbReference type="Gene3D" id="3.40.30.10">
    <property type="entry name" value="Glutaredoxin"/>
    <property type="match status" value="1"/>
</dbReference>
<evidence type="ECO:0000256" key="1">
    <source>
        <dbReference type="ARBA" id="ARBA00006347"/>
    </source>
</evidence>
<accession>A0A381RQB5</accession>
<protein>
    <recommendedName>
        <fullName evidence="4">Thioredoxin domain-containing protein</fullName>
    </recommendedName>
</protein>
<reference evidence="5" key="1">
    <citation type="submission" date="2018-05" db="EMBL/GenBank/DDBJ databases">
        <authorList>
            <person name="Lanie J.A."/>
            <person name="Ng W.-L."/>
            <person name="Kazmierczak K.M."/>
            <person name="Andrzejewski T.M."/>
            <person name="Davidsen T.M."/>
            <person name="Wayne K.J."/>
            <person name="Tettelin H."/>
            <person name="Glass J.I."/>
            <person name="Rusch D."/>
            <person name="Podicherti R."/>
            <person name="Tsui H.-C.T."/>
            <person name="Winkler M.E."/>
        </authorList>
    </citation>
    <scope>NUCLEOTIDE SEQUENCE</scope>
</reference>
<dbReference type="SUPFAM" id="SSF52833">
    <property type="entry name" value="Thioredoxin-like"/>
    <property type="match status" value="1"/>
</dbReference>
<evidence type="ECO:0000259" key="4">
    <source>
        <dbReference type="PROSITE" id="PS51352"/>
    </source>
</evidence>
<sequence length="140" mass="16410">MNFLNNITDFFINHETLSLVLMIFSIISIPIIIIFLIKSITKESFDYNPHKELIFFSMPGCGHCKNFRPTWDLLVKNYGNIKDIKLIQVSSNEKPELVKFFGIEGFPTILYSKDNKKISEYRGDRTYDDLVKYMKYSMSS</sequence>
<dbReference type="GO" id="GO:0003756">
    <property type="term" value="F:protein disulfide isomerase activity"/>
    <property type="evidence" value="ECO:0007669"/>
    <property type="project" value="TreeGrafter"/>
</dbReference>
<evidence type="ECO:0000256" key="3">
    <source>
        <dbReference type="SAM" id="Phobius"/>
    </source>
</evidence>
<feature type="domain" description="Thioredoxin" evidence="4">
    <location>
        <begin position="31"/>
        <end position="139"/>
    </location>
</feature>
<dbReference type="PROSITE" id="PS00194">
    <property type="entry name" value="THIOREDOXIN_1"/>
    <property type="match status" value="1"/>
</dbReference>
<dbReference type="AlphaFoldDB" id="A0A381RQB5"/>
<proteinExistence type="inferred from homology"/>
<evidence type="ECO:0000256" key="2">
    <source>
        <dbReference type="ARBA" id="ARBA00022729"/>
    </source>
</evidence>
<dbReference type="CDD" id="cd02961">
    <property type="entry name" value="PDI_a_family"/>
    <property type="match status" value="1"/>
</dbReference>
<comment type="similarity">
    <text evidence="1">Belongs to the protein disulfide isomerase family.</text>
</comment>
<gene>
    <name evidence="5" type="ORF">METZ01_LOCUS43897</name>
</gene>
<dbReference type="EMBL" id="UINC01001943">
    <property type="protein sequence ID" value="SUZ91043.1"/>
    <property type="molecule type" value="Genomic_DNA"/>
</dbReference>
<dbReference type="InterPro" id="IPR013766">
    <property type="entry name" value="Thioredoxin_domain"/>
</dbReference>
<keyword evidence="2" id="KW-0732">Signal</keyword>
<keyword evidence="3" id="KW-0812">Transmembrane</keyword>
<dbReference type="InterPro" id="IPR036249">
    <property type="entry name" value="Thioredoxin-like_sf"/>
</dbReference>
<dbReference type="PANTHER" id="PTHR45672:SF3">
    <property type="entry name" value="THIOREDOXIN DOMAIN-CONTAINING PROTEIN 5"/>
    <property type="match status" value="1"/>
</dbReference>
<organism evidence="5">
    <name type="scientific">marine metagenome</name>
    <dbReference type="NCBI Taxonomy" id="408172"/>
    <lineage>
        <taxon>unclassified sequences</taxon>
        <taxon>metagenomes</taxon>
        <taxon>ecological metagenomes</taxon>
    </lineage>
</organism>
<dbReference type="PANTHER" id="PTHR45672">
    <property type="entry name" value="PROTEIN DISULFIDE-ISOMERASE C17H9.14C-RELATED"/>
    <property type="match status" value="1"/>
</dbReference>